<reference evidence="2 3" key="1">
    <citation type="submission" date="2024-09" db="EMBL/GenBank/DDBJ databases">
        <authorList>
            <person name="Sun Q."/>
            <person name="Mori K."/>
        </authorList>
    </citation>
    <scope>NUCLEOTIDE SEQUENCE [LARGE SCALE GENOMIC DNA]</scope>
    <source>
        <strain evidence="2 3">KCTC 23076</strain>
    </source>
</reference>
<proteinExistence type="predicted"/>
<organism evidence="2 3">
    <name type="scientific">Lysobacter korlensis</name>
    <dbReference type="NCBI Taxonomy" id="553636"/>
    <lineage>
        <taxon>Bacteria</taxon>
        <taxon>Pseudomonadati</taxon>
        <taxon>Pseudomonadota</taxon>
        <taxon>Gammaproteobacteria</taxon>
        <taxon>Lysobacterales</taxon>
        <taxon>Lysobacteraceae</taxon>
        <taxon>Lysobacter</taxon>
    </lineage>
</organism>
<accession>A0ABV6RPM4</accession>
<feature type="region of interest" description="Disordered" evidence="1">
    <location>
        <begin position="354"/>
        <end position="375"/>
    </location>
</feature>
<dbReference type="EMBL" id="JBHLTG010000003">
    <property type="protein sequence ID" value="MFC0678925.1"/>
    <property type="molecule type" value="Genomic_DNA"/>
</dbReference>
<dbReference type="Proteomes" id="UP001589896">
    <property type="component" value="Unassembled WGS sequence"/>
</dbReference>
<protein>
    <submittedName>
        <fullName evidence="2">Uncharacterized protein</fullName>
    </submittedName>
</protein>
<name>A0ABV6RPM4_9GAMM</name>
<comment type="caution">
    <text evidence="2">The sequence shown here is derived from an EMBL/GenBank/DDBJ whole genome shotgun (WGS) entry which is preliminary data.</text>
</comment>
<feature type="region of interest" description="Disordered" evidence="1">
    <location>
        <begin position="90"/>
        <end position="129"/>
    </location>
</feature>
<evidence type="ECO:0000256" key="1">
    <source>
        <dbReference type="SAM" id="MobiDB-lite"/>
    </source>
</evidence>
<evidence type="ECO:0000313" key="2">
    <source>
        <dbReference type="EMBL" id="MFC0678925.1"/>
    </source>
</evidence>
<feature type="region of interest" description="Disordered" evidence="1">
    <location>
        <begin position="146"/>
        <end position="166"/>
    </location>
</feature>
<sequence length="375" mass="39560">MDSATESTLQTAFAVANAQVGGGWRLVPEGDAEFVIVDMDSMYGPMSWLRLHGNGRRVIGLTSSPRTQTDFRLARPIDADAVTALLRELDGPMPAGDTAPVPAPAQAADPAPAPASAPGGMTPAPQPFDQLPEEQVLPAAGEAPLETEPLSVPTPGVTTPPDLEPPSTAVGQVLPAAPSIQPHVPTEATATRTLADWIRSGRLHGRLRFERGGARVLINADQQQYHGPSALKPLAPLFDGPAELDDFNPVDGGEWTAQTAALGEAQPLVRLAWYGALLAGKGKLGPGYDAAGRYQLLKWPQTEREFPKHFRIATAMMKGPTTLPELAVASGVALEDVTDFVNANLATGFAELYRDPNPDGDAQKGSGLFGRLRGR</sequence>
<feature type="compositionally biased region" description="Low complexity" evidence="1">
    <location>
        <begin position="104"/>
        <end position="123"/>
    </location>
</feature>
<evidence type="ECO:0000313" key="3">
    <source>
        <dbReference type="Proteomes" id="UP001589896"/>
    </source>
</evidence>
<keyword evidence="3" id="KW-1185">Reference proteome</keyword>
<gene>
    <name evidence="2" type="ORF">ACFFGH_13845</name>
</gene>